<dbReference type="SUPFAM" id="SSF50249">
    <property type="entry name" value="Nucleic acid-binding proteins"/>
    <property type="match status" value="1"/>
</dbReference>
<accession>A0A914CIW5</accession>
<dbReference type="WBParaSite" id="ACRNAN_scaffold10866.g14872.t1">
    <property type="protein sequence ID" value="ACRNAN_scaffold10866.g14872.t1"/>
    <property type="gene ID" value="ACRNAN_scaffold10866.g14872"/>
</dbReference>
<dbReference type="Proteomes" id="UP000887540">
    <property type="component" value="Unplaced"/>
</dbReference>
<sequence length="147" mass="17312">MISSWIRLNERGEVITKYKNVIVLRVVGKESIKEKRSSSLLVLYLANETDTFRFVMWKSEYEKFFQHLKINNIIRVSDVKVEKLYDRDEQDRFKKMGICTKCQLGSTSGSYVSVKLIEKLVEYPTHNIYPPYWKSFKDVCIGDIELG</sequence>
<evidence type="ECO:0000313" key="1">
    <source>
        <dbReference type="Proteomes" id="UP000887540"/>
    </source>
</evidence>
<keyword evidence="1" id="KW-1185">Reference proteome</keyword>
<name>A0A914CIW5_9BILA</name>
<organism evidence="1 2">
    <name type="scientific">Acrobeloides nanus</name>
    <dbReference type="NCBI Taxonomy" id="290746"/>
    <lineage>
        <taxon>Eukaryota</taxon>
        <taxon>Metazoa</taxon>
        <taxon>Ecdysozoa</taxon>
        <taxon>Nematoda</taxon>
        <taxon>Chromadorea</taxon>
        <taxon>Rhabditida</taxon>
        <taxon>Tylenchina</taxon>
        <taxon>Cephalobomorpha</taxon>
        <taxon>Cephaloboidea</taxon>
        <taxon>Cephalobidae</taxon>
        <taxon>Acrobeloides</taxon>
    </lineage>
</organism>
<proteinExistence type="predicted"/>
<dbReference type="InterPro" id="IPR012340">
    <property type="entry name" value="NA-bd_OB-fold"/>
</dbReference>
<reference evidence="2" key="1">
    <citation type="submission" date="2022-11" db="UniProtKB">
        <authorList>
            <consortium name="WormBaseParasite"/>
        </authorList>
    </citation>
    <scope>IDENTIFICATION</scope>
</reference>
<evidence type="ECO:0000313" key="2">
    <source>
        <dbReference type="WBParaSite" id="ACRNAN_scaffold10866.g14872.t1"/>
    </source>
</evidence>
<dbReference type="AlphaFoldDB" id="A0A914CIW5"/>
<dbReference type="Gene3D" id="2.40.50.140">
    <property type="entry name" value="Nucleic acid-binding proteins"/>
    <property type="match status" value="1"/>
</dbReference>
<protein>
    <submittedName>
        <fullName evidence="2">Uncharacterized protein</fullName>
    </submittedName>
</protein>